<keyword evidence="3" id="KW-0808">Transferase</keyword>
<dbReference type="InterPro" id="IPR005771">
    <property type="entry name" value="GalU_uridylyltTrfase_bac/arc"/>
</dbReference>
<comment type="caution">
    <text evidence="7">The sequence shown here is derived from an EMBL/GenBank/DDBJ whole genome shotgun (WGS) entry which is preliminary data.</text>
</comment>
<name>A0A955I778_9BACT</name>
<dbReference type="EC" id="2.7.7.9" evidence="2"/>
<dbReference type="PANTHER" id="PTHR43197:SF1">
    <property type="entry name" value="UTP--GLUCOSE-1-PHOSPHATE URIDYLYLTRANSFERASE"/>
    <property type="match status" value="1"/>
</dbReference>
<dbReference type="PANTHER" id="PTHR43197">
    <property type="entry name" value="UTP--GLUCOSE-1-PHOSPHATE URIDYLYLTRANSFERASE"/>
    <property type="match status" value="1"/>
</dbReference>
<evidence type="ECO:0000313" key="7">
    <source>
        <dbReference type="EMBL" id="MCA9380305.1"/>
    </source>
</evidence>
<organism evidence="7 8">
    <name type="scientific">Candidatus Dojkabacteria bacterium</name>
    <dbReference type="NCBI Taxonomy" id="2099670"/>
    <lineage>
        <taxon>Bacteria</taxon>
        <taxon>Candidatus Dojkabacteria</taxon>
    </lineage>
</organism>
<dbReference type="EMBL" id="JAGQLL010000046">
    <property type="protein sequence ID" value="MCA9380305.1"/>
    <property type="molecule type" value="Genomic_DNA"/>
</dbReference>
<evidence type="ECO:0000256" key="2">
    <source>
        <dbReference type="ARBA" id="ARBA00012415"/>
    </source>
</evidence>
<dbReference type="GO" id="GO:0003983">
    <property type="term" value="F:UTP:glucose-1-phosphate uridylyltransferase activity"/>
    <property type="evidence" value="ECO:0007669"/>
    <property type="project" value="UniProtKB-EC"/>
</dbReference>
<dbReference type="GO" id="GO:0006011">
    <property type="term" value="P:UDP-alpha-D-glucose metabolic process"/>
    <property type="evidence" value="ECO:0007669"/>
    <property type="project" value="InterPro"/>
</dbReference>
<proteinExistence type="inferred from homology"/>
<dbReference type="SUPFAM" id="SSF53448">
    <property type="entry name" value="Nucleotide-diphospho-sugar transferases"/>
    <property type="match status" value="1"/>
</dbReference>
<evidence type="ECO:0000256" key="1">
    <source>
        <dbReference type="ARBA" id="ARBA00006890"/>
    </source>
</evidence>
<evidence type="ECO:0000256" key="3">
    <source>
        <dbReference type="ARBA" id="ARBA00022679"/>
    </source>
</evidence>
<keyword evidence="4" id="KW-0548">Nucleotidyltransferase</keyword>
<reference evidence="7" key="2">
    <citation type="journal article" date="2021" name="Microbiome">
        <title>Successional dynamics and alternative stable states in a saline activated sludge microbial community over 9 years.</title>
        <authorList>
            <person name="Wang Y."/>
            <person name="Ye J."/>
            <person name="Ju F."/>
            <person name="Liu L."/>
            <person name="Boyd J.A."/>
            <person name="Deng Y."/>
            <person name="Parks D.H."/>
            <person name="Jiang X."/>
            <person name="Yin X."/>
            <person name="Woodcroft B.J."/>
            <person name="Tyson G.W."/>
            <person name="Hugenholtz P."/>
            <person name="Polz M.F."/>
            <person name="Zhang T."/>
        </authorList>
    </citation>
    <scope>NUCLEOTIDE SEQUENCE</scope>
    <source>
        <strain evidence="7">HKST-UBA15</strain>
    </source>
</reference>
<evidence type="ECO:0000256" key="4">
    <source>
        <dbReference type="ARBA" id="ARBA00022695"/>
    </source>
</evidence>
<gene>
    <name evidence="7" type="ORF">KC675_03960</name>
</gene>
<dbReference type="AlphaFoldDB" id="A0A955I778"/>
<dbReference type="InterPro" id="IPR005835">
    <property type="entry name" value="NTP_transferase_dom"/>
</dbReference>
<evidence type="ECO:0000313" key="8">
    <source>
        <dbReference type="Proteomes" id="UP000745577"/>
    </source>
</evidence>
<dbReference type="Pfam" id="PF00483">
    <property type="entry name" value="NTP_transferase"/>
    <property type="match status" value="1"/>
</dbReference>
<comment type="catalytic activity">
    <reaction evidence="5">
        <text>alpha-D-glucose 1-phosphate + UTP + H(+) = UDP-alpha-D-glucose + diphosphate</text>
        <dbReference type="Rhea" id="RHEA:19889"/>
        <dbReference type="ChEBI" id="CHEBI:15378"/>
        <dbReference type="ChEBI" id="CHEBI:33019"/>
        <dbReference type="ChEBI" id="CHEBI:46398"/>
        <dbReference type="ChEBI" id="CHEBI:58601"/>
        <dbReference type="ChEBI" id="CHEBI:58885"/>
        <dbReference type="EC" id="2.7.7.9"/>
    </reaction>
</comment>
<protein>
    <recommendedName>
        <fullName evidence="2">UTP--glucose-1-phosphate uridylyltransferase</fullName>
        <ecNumber evidence="2">2.7.7.9</ecNumber>
    </recommendedName>
</protein>
<evidence type="ECO:0000259" key="6">
    <source>
        <dbReference type="Pfam" id="PF00483"/>
    </source>
</evidence>
<comment type="similarity">
    <text evidence="1">Belongs to the UDPGP type 2 family.</text>
</comment>
<dbReference type="InterPro" id="IPR029044">
    <property type="entry name" value="Nucleotide-diphossugar_trans"/>
</dbReference>
<dbReference type="Gene3D" id="3.90.550.10">
    <property type="entry name" value="Spore Coat Polysaccharide Biosynthesis Protein SpsA, Chain A"/>
    <property type="match status" value="1"/>
</dbReference>
<evidence type="ECO:0000256" key="5">
    <source>
        <dbReference type="ARBA" id="ARBA00048128"/>
    </source>
</evidence>
<feature type="domain" description="Nucleotidyl transferase" evidence="6">
    <location>
        <begin position="5"/>
        <end position="273"/>
    </location>
</feature>
<accession>A0A955I778</accession>
<sequence>MKIKKAVITAAGYGTRFFPLTKTIQKEMLPILDRPIIDYVVNDCLMAGVEEIIFIVKENDTQLQHFYSESLQVKAYLERMGKMDKYPELEKLHQKAKFTFVTQKSTEAYGTSIPLKLVKDNVKDEDAFIMFMGDDYIYNPDGSSETVKMIKHFEDSGAQALGTFIKRPKELLHKYGVARVRNENNFQFLIDIIEKPNEGEAPSDLVNISKYIFTPDIYDSLDAQIINPIQNEWLITDTLTIFAEDHDVVVFPTQGEYLDGGYLEGWLKANLLLASTDTQLLNNLKEYINSL</sequence>
<reference evidence="7" key="1">
    <citation type="submission" date="2020-04" db="EMBL/GenBank/DDBJ databases">
        <authorList>
            <person name="Zhang T."/>
        </authorList>
    </citation>
    <scope>NUCLEOTIDE SEQUENCE</scope>
    <source>
        <strain evidence="7">HKST-UBA15</strain>
    </source>
</reference>
<dbReference type="Proteomes" id="UP000745577">
    <property type="component" value="Unassembled WGS sequence"/>
</dbReference>